<feature type="compositionally biased region" description="Polar residues" evidence="1">
    <location>
        <begin position="904"/>
        <end position="913"/>
    </location>
</feature>
<feature type="compositionally biased region" description="Low complexity" evidence="1">
    <location>
        <begin position="261"/>
        <end position="274"/>
    </location>
</feature>
<feature type="compositionally biased region" description="Basic and acidic residues" evidence="1">
    <location>
        <begin position="216"/>
        <end position="237"/>
    </location>
</feature>
<feature type="region of interest" description="Disordered" evidence="1">
    <location>
        <begin position="573"/>
        <end position="601"/>
    </location>
</feature>
<sequence length="927" mass="99756">MPFPKKDSVDGRSGGANAGRVQNGSNRSGFRTDTAISNSRHGNEKVLKPWVPDAGDTFNEGLEKPAASGPWDQFAANEKLFGLRTDYDENMYTTSIDKAHPQYKERMAAADRKAREIEKSAAVTSHVAEERVMDFAGGDDRNGDEEDKYSGVRRQDQPASRENKYTPPAKRAPTGQSNTSGVPHDPAIISSQLKVAQPKKAAQASASDKAPTPRPEQPKPESKPKVEKPEKPVDAKPQDAAVSEIKPADAKGSEKSTPLRSPAATGGSTPSATATVERDVLNSFKNFAAVQRSNAEKVRIGKAKADKEVKLTELKFFANSFKLSTPVPNDLIGIIAKDPNKQKEIQARAMQNAEDVQKAKEAAKLKEAQSKEAQSKPSPASQVPTPAADSKPQTSRPQAPHTASHPSVSNRHGGNRQSYGPSAYNTQQFPRGDRSGQQQSQGRPTGNLAQRLRNVEHHKASQAPHVSSQTDARAPPTAPANGGDGSFSRRTSGTPGHVNKLNPNTQEFRPNAFAPAFNPAGHPSTTSSPKSAIANHGADTHSASPARQVIRRKTKAVDCKKCDILSLAKTIKPPPSRSWDENGGLRPTYDTPPTWRQVSDKEETGSTMHFTYKQYLERNPFASPPGILATPNPAPVLPHMAHQHQLPFHLQHGAHMVPRPSPNMAPMQMHAPPHGHTPHMGYANTDDHRMVHSNSSQSFASPRMSQAPVAYPTAMNSPAQVPYGQPVMQPYSGNAPHMGQYRSFSNNPQYMPQQHGHMSGPMMIQPQFVGGPQGMLVTPPQMQMYPSSQGQFIPPGGVAAPPQPMSTSNGYPSPGRPAAPPMAHQGSAQGQQVYGMSPSMSYQQPVFGGQPPSHMNNARGGYGSPAGPHQYGSSPQHLHQYGAQHRAGNNNYGNKNFGHHGQHQMAQSHSIPSGPQGRAPDGGEEGK</sequence>
<evidence type="ECO:0000313" key="3">
    <source>
        <dbReference type="EMBL" id="SPO05710.1"/>
    </source>
</evidence>
<evidence type="ECO:0000256" key="1">
    <source>
        <dbReference type="SAM" id="MobiDB-lite"/>
    </source>
</evidence>
<feature type="compositionally biased region" description="Polar residues" evidence="1">
    <location>
        <begin position="404"/>
        <end position="429"/>
    </location>
</feature>
<feature type="region of interest" description="Disordered" evidence="1">
    <location>
        <begin position="120"/>
        <end position="274"/>
    </location>
</feature>
<dbReference type="PANTHER" id="PTHR12854">
    <property type="entry name" value="ATAXIN 2-RELATED"/>
    <property type="match status" value="1"/>
</dbReference>
<feature type="compositionally biased region" description="Low complexity" evidence="1">
    <location>
        <begin position="196"/>
        <end position="210"/>
    </location>
</feature>
<feature type="compositionally biased region" description="Polar residues" evidence="1">
    <location>
        <begin position="375"/>
        <end position="384"/>
    </location>
</feature>
<feature type="region of interest" description="Disordered" evidence="1">
    <location>
        <begin position="345"/>
        <end position="554"/>
    </location>
</feature>
<comment type="caution">
    <text evidence="3">The sequence shown here is derived from an EMBL/GenBank/DDBJ whole genome shotgun (WGS) entry which is preliminary data.</text>
</comment>
<feature type="domain" description="LsmAD" evidence="2">
    <location>
        <begin position="81"/>
        <end position="155"/>
    </location>
</feature>
<organism evidence="3 4">
    <name type="scientific">Cephalotrichum gorgonifer</name>
    <dbReference type="NCBI Taxonomy" id="2041049"/>
    <lineage>
        <taxon>Eukaryota</taxon>
        <taxon>Fungi</taxon>
        <taxon>Dikarya</taxon>
        <taxon>Ascomycota</taxon>
        <taxon>Pezizomycotina</taxon>
        <taxon>Sordariomycetes</taxon>
        <taxon>Hypocreomycetidae</taxon>
        <taxon>Microascales</taxon>
        <taxon>Microascaceae</taxon>
        <taxon>Cephalotrichum</taxon>
    </lineage>
</organism>
<feature type="compositionally biased region" description="Basic and acidic residues" evidence="1">
    <location>
        <begin position="127"/>
        <end position="141"/>
    </location>
</feature>
<dbReference type="SMART" id="SM01272">
    <property type="entry name" value="LsmAD"/>
    <property type="match status" value="1"/>
</dbReference>
<dbReference type="GO" id="GO:0034063">
    <property type="term" value="P:stress granule assembly"/>
    <property type="evidence" value="ECO:0007669"/>
    <property type="project" value="TreeGrafter"/>
</dbReference>
<dbReference type="Proteomes" id="UP001187682">
    <property type="component" value="Unassembled WGS sequence"/>
</dbReference>
<dbReference type="EMBL" id="ONZQ02000013">
    <property type="protein sequence ID" value="SPO05710.1"/>
    <property type="molecule type" value="Genomic_DNA"/>
</dbReference>
<dbReference type="GO" id="GO:0003729">
    <property type="term" value="F:mRNA binding"/>
    <property type="evidence" value="ECO:0007669"/>
    <property type="project" value="TreeGrafter"/>
</dbReference>
<proteinExistence type="predicted"/>
<dbReference type="InterPro" id="IPR045117">
    <property type="entry name" value="ATXN2-like"/>
</dbReference>
<keyword evidence="4" id="KW-1185">Reference proteome</keyword>
<evidence type="ECO:0000313" key="4">
    <source>
        <dbReference type="Proteomes" id="UP001187682"/>
    </source>
</evidence>
<name>A0AAE8N6F6_9PEZI</name>
<feature type="compositionally biased region" description="Basic and acidic residues" evidence="1">
    <location>
        <begin position="355"/>
        <end position="374"/>
    </location>
</feature>
<accession>A0AAE8N6F6</accession>
<dbReference type="AlphaFoldDB" id="A0AAE8N6F6"/>
<gene>
    <name evidence="3" type="ORF">DNG_08397</name>
</gene>
<feature type="region of interest" description="Disordered" evidence="1">
    <location>
        <begin position="845"/>
        <end position="927"/>
    </location>
</feature>
<feature type="compositionally biased region" description="Low complexity" evidence="1">
    <location>
        <begin position="510"/>
        <end position="520"/>
    </location>
</feature>
<dbReference type="InterPro" id="IPR009604">
    <property type="entry name" value="LsmAD_domain"/>
</dbReference>
<feature type="compositionally biased region" description="Basic and acidic residues" evidence="1">
    <location>
        <begin position="1"/>
        <end position="10"/>
    </location>
</feature>
<dbReference type="PANTHER" id="PTHR12854:SF7">
    <property type="entry name" value="ATAXIN-2 HOMOLOG"/>
    <property type="match status" value="1"/>
</dbReference>
<evidence type="ECO:0000259" key="2">
    <source>
        <dbReference type="SMART" id="SM01272"/>
    </source>
</evidence>
<feature type="region of interest" description="Disordered" evidence="1">
    <location>
        <begin position="1"/>
        <end position="70"/>
    </location>
</feature>
<reference evidence="3" key="1">
    <citation type="submission" date="2018-03" db="EMBL/GenBank/DDBJ databases">
        <authorList>
            <person name="Guldener U."/>
        </authorList>
    </citation>
    <scope>NUCLEOTIDE SEQUENCE</scope>
</reference>
<protein>
    <submittedName>
        <fullName evidence="3">Related to PBP1 - Pab1p interacting protein</fullName>
    </submittedName>
</protein>
<dbReference type="GO" id="GO:0010494">
    <property type="term" value="C:cytoplasmic stress granule"/>
    <property type="evidence" value="ECO:0007669"/>
    <property type="project" value="TreeGrafter"/>
</dbReference>
<feature type="compositionally biased region" description="Polar residues" evidence="1">
    <location>
        <begin position="20"/>
        <end position="40"/>
    </location>
</feature>
<feature type="region of interest" description="Disordered" evidence="1">
    <location>
        <begin position="797"/>
        <end position="832"/>
    </location>
</feature>
<feature type="compositionally biased region" description="Basic and acidic residues" evidence="1">
    <location>
        <begin position="148"/>
        <end position="164"/>
    </location>
</feature>
<dbReference type="Pfam" id="PF06741">
    <property type="entry name" value="LsmAD"/>
    <property type="match status" value="1"/>
</dbReference>